<feature type="compositionally biased region" description="Low complexity" evidence="1">
    <location>
        <begin position="83"/>
        <end position="101"/>
    </location>
</feature>
<evidence type="ECO:0000256" key="1">
    <source>
        <dbReference type="SAM" id="MobiDB-lite"/>
    </source>
</evidence>
<keyword evidence="2" id="KW-0812">Transmembrane</keyword>
<evidence type="ECO:0000256" key="2">
    <source>
        <dbReference type="SAM" id="Phobius"/>
    </source>
</evidence>
<dbReference type="AlphaFoldDB" id="A0A511XMN9"/>
<organism evidence="3 4">
    <name type="scientific">Acetobacter oeni</name>
    <dbReference type="NCBI Taxonomy" id="304077"/>
    <lineage>
        <taxon>Bacteria</taxon>
        <taxon>Pseudomonadati</taxon>
        <taxon>Pseudomonadota</taxon>
        <taxon>Alphaproteobacteria</taxon>
        <taxon>Acetobacterales</taxon>
        <taxon>Acetobacteraceae</taxon>
        <taxon>Acetobacter</taxon>
    </lineage>
</organism>
<feature type="region of interest" description="Disordered" evidence="1">
    <location>
        <begin position="72"/>
        <end position="115"/>
    </location>
</feature>
<comment type="caution">
    <text evidence="3">The sequence shown here is derived from an EMBL/GenBank/DDBJ whole genome shotgun (WGS) entry which is preliminary data.</text>
</comment>
<proteinExistence type="predicted"/>
<name>A0A511XMN9_9PROT</name>
<sequence length="170" mass="18048">MREVITTPPGPARDELTDTRVSQNLCFRIPPDTHWQKISGEGLIVLMRLVPPQEGLAPLYFKAADIIPPKPETAPAGTLPAIAEPDAYPSPESSSPAPALPGETPQSPDTSETAAPSLPEWTGYALAAIVALALLLAAPRLHLIAELIRVRPAFALIAFTLTAAAAIWLH</sequence>
<dbReference type="Proteomes" id="UP000321746">
    <property type="component" value="Unassembled WGS sequence"/>
</dbReference>
<dbReference type="EMBL" id="BJYG01000036">
    <property type="protein sequence ID" value="GEN64213.1"/>
    <property type="molecule type" value="Genomic_DNA"/>
</dbReference>
<evidence type="ECO:0000313" key="4">
    <source>
        <dbReference type="Proteomes" id="UP000321746"/>
    </source>
</evidence>
<protein>
    <submittedName>
        <fullName evidence="3">Uncharacterized protein</fullName>
    </submittedName>
</protein>
<accession>A0A511XMN9</accession>
<keyword evidence="2" id="KW-1133">Transmembrane helix</keyword>
<gene>
    <name evidence="3" type="ORF">AOE01nite_24370</name>
</gene>
<feature type="compositionally biased region" description="Polar residues" evidence="1">
    <location>
        <begin position="104"/>
        <end position="114"/>
    </location>
</feature>
<feature type="transmembrane region" description="Helical" evidence="2">
    <location>
        <begin position="150"/>
        <end position="169"/>
    </location>
</feature>
<feature type="transmembrane region" description="Helical" evidence="2">
    <location>
        <begin position="121"/>
        <end position="138"/>
    </location>
</feature>
<reference evidence="3 4" key="1">
    <citation type="submission" date="2019-07" db="EMBL/GenBank/DDBJ databases">
        <title>Whole genome shotgun sequence of Acetobacter oeni NBRC 105207.</title>
        <authorList>
            <person name="Hosoyama A."/>
            <person name="Uohara A."/>
            <person name="Ohji S."/>
            <person name="Ichikawa N."/>
        </authorList>
    </citation>
    <scope>NUCLEOTIDE SEQUENCE [LARGE SCALE GENOMIC DNA]</scope>
    <source>
        <strain evidence="3 4">NBRC 105207</strain>
    </source>
</reference>
<keyword evidence="2" id="KW-0472">Membrane</keyword>
<keyword evidence="4" id="KW-1185">Reference proteome</keyword>
<evidence type="ECO:0000313" key="3">
    <source>
        <dbReference type="EMBL" id="GEN64213.1"/>
    </source>
</evidence>